<proteinExistence type="predicted"/>
<reference evidence="2 3" key="1">
    <citation type="submission" date="2018-06" db="EMBL/GenBank/DDBJ databases">
        <title>Genomic Encyclopedia of Archaeal and Bacterial Type Strains, Phase II (KMG-II): from individual species to whole genera.</title>
        <authorList>
            <person name="Goeker M."/>
        </authorList>
    </citation>
    <scope>NUCLEOTIDE SEQUENCE [LARGE SCALE GENOMIC DNA]</scope>
    <source>
        <strain evidence="2 3">CFPB 3232</strain>
    </source>
</reference>
<dbReference type="AlphaFoldDB" id="A0A328YV98"/>
<dbReference type="Proteomes" id="UP000248856">
    <property type="component" value="Unassembled WGS sequence"/>
</dbReference>
<dbReference type="EMBL" id="QLTA01000043">
    <property type="protein sequence ID" value="RAR76745.1"/>
    <property type="molecule type" value="Genomic_DNA"/>
</dbReference>
<accession>A0A328YV98</accession>
<name>A0A328YV98_9BURK</name>
<sequence>MEMTENLGKRNTNCPGIRDRQHTTCTPGLQGSSSQVFFADDPQLAPLQSDVRVGLKKPSYRVVRALLKRSSFPNQPLRSAGGNCKLQCELLRVVGGQIGTFEGALPKRA</sequence>
<protein>
    <submittedName>
        <fullName evidence="2">Uncharacterized protein</fullName>
    </submittedName>
</protein>
<evidence type="ECO:0000313" key="3">
    <source>
        <dbReference type="Proteomes" id="UP000248856"/>
    </source>
</evidence>
<evidence type="ECO:0000256" key="1">
    <source>
        <dbReference type="SAM" id="MobiDB-lite"/>
    </source>
</evidence>
<gene>
    <name evidence="2" type="ORF">AX018_104321</name>
</gene>
<organism evidence="2 3">
    <name type="scientific">Paracidovorax anthurii</name>
    <dbReference type="NCBI Taxonomy" id="78229"/>
    <lineage>
        <taxon>Bacteria</taxon>
        <taxon>Pseudomonadati</taxon>
        <taxon>Pseudomonadota</taxon>
        <taxon>Betaproteobacteria</taxon>
        <taxon>Burkholderiales</taxon>
        <taxon>Comamonadaceae</taxon>
        <taxon>Paracidovorax</taxon>
    </lineage>
</organism>
<feature type="region of interest" description="Disordered" evidence="1">
    <location>
        <begin position="1"/>
        <end position="26"/>
    </location>
</feature>
<evidence type="ECO:0000313" key="2">
    <source>
        <dbReference type="EMBL" id="RAR76745.1"/>
    </source>
</evidence>
<comment type="caution">
    <text evidence="2">The sequence shown here is derived from an EMBL/GenBank/DDBJ whole genome shotgun (WGS) entry which is preliminary data.</text>
</comment>
<keyword evidence="3" id="KW-1185">Reference proteome</keyword>